<sequence>MAEAKPATRDASGGLFAHLMSKLELKNYAALARALQVAPPVISKITHGRLEVGDRLILLIHEKFGLPVAEIRKLLAAPSA</sequence>
<protein>
    <recommendedName>
        <fullName evidence="1">HTH cro/C1-type domain-containing protein</fullName>
    </recommendedName>
</protein>
<evidence type="ECO:0000313" key="2">
    <source>
        <dbReference type="EMBL" id="MDC8756241.1"/>
    </source>
</evidence>
<proteinExistence type="predicted"/>
<dbReference type="PROSITE" id="PS50943">
    <property type="entry name" value="HTH_CROC1"/>
    <property type="match status" value="1"/>
</dbReference>
<dbReference type="InterPro" id="IPR001387">
    <property type="entry name" value="Cro/C1-type_HTH"/>
</dbReference>
<comment type="caution">
    <text evidence="2">The sequence shown here is derived from an EMBL/GenBank/DDBJ whole genome shotgun (WGS) entry which is preliminary data.</text>
</comment>
<keyword evidence="3" id="KW-1185">Reference proteome</keyword>
<dbReference type="EMBL" id="JAQQXR010000001">
    <property type="protein sequence ID" value="MDC8756241.1"/>
    <property type="molecule type" value="Genomic_DNA"/>
</dbReference>
<dbReference type="RefSeq" id="WP_273668868.1">
    <property type="nucleotide sequence ID" value="NZ_JAQQXR010000001.1"/>
</dbReference>
<dbReference type="Proteomes" id="UP001221208">
    <property type="component" value="Unassembled WGS sequence"/>
</dbReference>
<feature type="domain" description="HTH cro/C1-type" evidence="1">
    <location>
        <begin position="29"/>
        <end position="71"/>
    </location>
</feature>
<reference evidence="2 3" key="1">
    <citation type="submission" date="2022-10" db="EMBL/GenBank/DDBJ databases">
        <title>Janthinobacterium sp. hw3 Genome sequencing.</title>
        <authorList>
            <person name="Park S."/>
        </authorList>
    </citation>
    <scope>NUCLEOTIDE SEQUENCE [LARGE SCALE GENOMIC DNA]</scope>
    <source>
        <strain evidence="3">hw3</strain>
    </source>
</reference>
<name>A0ABT5JU25_9BURK</name>
<gene>
    <name evidence="2" type="ORF">OIK44_01400</name>
</gene>
<dbReference type="InterPro" id="IPR010982">
    <property type="entry name" value="Lambda_DNA-bd_dom_sf"/>
</dbReference>
<organism evidence="2 3">
    <name type="scientific">Janthinobacterium fluminis</name>
    <dbReference type="NCBI Taxonomy" id="2987524"/>
    <lineage>
        <taxon>Bacteria</taxon>
        <taxon>Pseudomonadati</taxon>
        <taxon>Pseudomonadota</taxon>
        <taxon>Betaproteobacteria</taxon>
        <taxon>Burkholderiales</taxon>
        <taxon>Oxalobacteraceae</taxon>
        <taxon>Janthinobacterium</taxon>
    </lineage>
</organism>
<dbReference type="SUPFAM" id="SSF47413">
    <property type="entry name" value="lambda repressor-like DNA-binding domains"/>
    <property type="match status" value="1"/>
</dbReference>
<evidence type="ECO:0000259" key="1">
    <source>
        <dbReference type="PROSITE" id="PS50943"/>
    </source>
</evidence>
<accession>A0ABT5JU25</accession>
<evidence type="ECO:0000313" key="3">
    <source>
        <dbReference type="Proteomes" id="UP001221208"/>
    </source>
</evidence>